<sequence length="197" mass="21669">MDAETLRLLITGTTGVSGAVFGSLVVGLLNRATARETRKASEDSESLAWTRAQDANRETWLRDERKRTHMAFFEVVADLMVVAASHPGQARASEWPQEYWVQNTEVYSRGSRLLTEMQLLCEPATYNAAGRMFGAKIRLAEMISQNPKSVSPPGTFDPETDMIMLNVELTEAGYLAQIRKELAIPGEVPSVPSPAAP</sequence>
<keyword evidence="1" id="KW-0472">Membrane</keyword>
<accession>A0AB39YPY7</accession>
<dbReference type="AlphaFoldDB" id="A0AB39YPY7"/>
<dbReference type="EMBL" id="CP165735">
    <property type="protein sequence ID" value="XDV71942.1"/>
    <property type="molecule type" value="Genomic_DNA"/>
</dbReference>
<feature type="transmembrane region" description="Helical" evidence="1">
    <location>
        <begin position="6"/>
        <end position="29"/>
    </location>
</feature>
<reference evidence="2" key="1">
    <citation type="submission" date="2024-07" db="EMBL/GenBank/DDBJ databases">
        <authorList>
            <person name="Li J."/>
            <person name="Wei H."/>
            <person name="Ma J."/>
        </authorList>
    </citation>
    <scope>NUCLEOTIDE SEQUENCE</scope>
    <source>
        <strain evidence="2">AMU7</strain>
    </source>
</reference>
<proteinExistence type="predicted"/>
<evidence type="ECO:0000313" key="2">
    <source>
        <dbReference type="EMBL" id="XDV71942.1"/>
    </source>
</evidence>
<evidence type="ECO:0000256" key="1">
    <source>
        <dbReference type="SAM" id="Phobius"/>
    </source>
</evidence>
<gene>
    <name evidence="2" type="ORF">ABQM86_01765</name>
</gene>
<protein>
    <submittedName>
        <fullName evidence="2">Uncharacterized protein</fullName>
    </submittedName>
</protein>
<organism evidence="2">
    <name type="scientific">Paenarthrobacter sp. AMU7</name>
    <dbReference type="NCBI Taxonomy" id="3162492"/>
    <lineage>
        <taxon>Bacteria</taxon>
        <taxon>Bacillati</taxon>
        <taxon>Actinomycetota</taxon>
        <taxon>Actinomycetes</taxon>
        <taxon>Micrococcales</taxon>
        <taxon>Micrococcaceae</taxon>
        <taxon>Paenarthrobacter</taxon>
    </lineage>
</organism>
<dbReference type="RefSeq" id="WP_280625836.1">
    <property type="nucleotide sequence ID" value="NZ_CP165735.1"/>
</dbReference>
<name>A0AB39YPY7_9MICC</name>
<keyword evidence="1" id="KW-0812">Transmembrane</keyword>
<keyword evidence="1" id="KW-1133">Transmembrane helix</keyword>